<evidence type="ECO:0000259" key="1">
    <source>
        <dbReference type="PROSITE" id="PS50011"/>
    </source>
</evidence>
<dbReference type="EMBL" id="ML977508">
    <property type="protein sequence ID" value="KAF2128405.1"/>
    <property type="molecule type" value="Genomic_DNA"/>
</dbReference>
<dbReference type="Proteomes" id="UP000799771">
    <property type="component" value="Unassembled WGS sequence"/>
</dbReference>
<keyword evidence="3" id="KW-1185">Reference proteome</keyword>
<dbReference type="PROSITE" id="PS50011">
    <property type="entry name" value="PROTEIN_KINASE_DOM"/>
    <property type="match status" value="1"/>
</dbReference>
<dbReference type="Gene3D" id="1.10.510.10">
    <property type="entry name" value="Transferase(Phosphotransferase) domain 1"/>
    <property type="match status" value="1"/>
</dbReference>
<accession>A0A6A6AB74</accession>
<name>A0A6A6AB74_9PLEO</name>
<dbReference type="InterPro" id="IPR011009">
    <property type="entry name" value="Kinase-like_dom_sf"/>
</dbReference>
<evidence type="ECO:0000313" key="2">
    <source>
        <dbReference type="EMBL" id="KAF2128405.1"/>
    </source>
</evidence>
<dbReference type="AlphaFoldDB" id="A0A6A6AB74"/>
<dbReference type="GO" id="GO:0004672">
    <property type="term" value="F:protein kinase activity"/>
    <property type="evidence" value="ECO:0007669"/>
    <property type="project" value="InterPro"/>
</dbReference>
<dbReference type="Pfam" id="PF00069">
    <property type="entry name" value="Pkinase"/>
    <property type="match status" value="1"/>
</dbReference>
<dbReference type="PROSITE" id="PS00108">
    <property type="entry name" value="PROTEIN_KINASE_ST"/>
    <property type="match status" value="1"/>
</dbReference>
<organism evidence="2 3">
    <name type="scientific">Dothidotthia symphoricarpi CBS 119687</name>
    <dbReference type="NCBI Taxonomy" id="1392245"/>
    <lineage>
        <taxon>Eukaryota</taxon>
        <taxon>Fungi</taxon>
        <taxon>Dikarya</taxon>
        <taxon>Ascomycota</taxon>
        <taxon>Pezizomycotina</taxon>
        <taxon>Dothideomycetes</taxon>
        <taxon>Pleosporomycetidae</taxon>
        <taxon>Pleosporales</taxon>
        <taxon>Dothidotthiaceae</taxon>
        <taxon>Dothidotthia</taxon>
    </lineage>
</organism>
<reference evidence="2" key="1">
    <citation type="journal article" date="2020" name="Stud. Mycol.">
        <title>101 Dothideomycetes genomes: a test case for predicting lifestyles and emergence of pathogens.</title>
        <authorList>
            <person name="Haridas S."/>
            <person name="Albert R."/>
            <person name="Binder M."/>
            <person name="Bloem J."/>
            <person name="Labutti K."/>
            <person name="Salamov A."/>
            <person name="Andreopoulos B."/>
            <person name="Baker S."/>
            <person name="Barry K."/>
            <person name="Bills G."/>
            <person name="Bluhm B."/>
            <person name="Cannon C."/>
            <person name="Castanera R."/>
            <person name="Culley D."/>
            <person name="Daum C."/>
            <person name="Ezra D."/>
            <person name="Gonzalez J."/>
            <person name="Henrissat B."/>
            <person name="Kuo A."/>
            <person name="Liang C."/>
            <person name="Lipzen A."/>
            <person name="Lutzoni F."/>
            <person name="Magnuson J."/>
            <person name="Mondo S."/>
            <person name="Nolan M."/>
            <person name="Ohm R."/>
            <person name="Pangilinan J."/>
            <person name="Park H.-J."/>
            <person name="Ramirez L."/>
            <person name="Alfaro M."/>
            <person name="Sun H."/>
            <person name="Tritt A."/>
            <person name="Yoshinaga Y."/>
            <person name="Zwiers L.-H."/>
            <person name="Turgeon B."/>
            <person name="Goodwin S."/>
            <person name="Spatafora J."/>
            <person name="Crous P."/>
            <person name="Grigoriev I."/>
        </authorList>
    </citation>
    <scope>NUCLEOTIDE SEQUENCE</scope>
    <source>
        <strain evidence="2">CBS 119687</strain>
    </source>
</reference>
<dbReference type="InterPro" id="IPR000719">
    <property type="entry name" value="Prot_kinase_dom"/>
</dbReference>
<dbReference type="InterPro" id="IPR008271">
    <property type="entry name" value="Ser/Thr_kinase_AS"/>
</dbReference>
<proteinExistence type="predicted"/>
<feature type="domain" description="Protein kinase" evidence="1">
    <location>
        <begin position="84"/>
        <end position="321"/>
    </location>
</feature>
<dbReference type="SUPFAM" id="SSF56112">
    <property type="entry name" value="Protein kinase-like (PK-like)"/>
    <property type="match status" value="1"/>
</dbReference>
<dbReference type="GO" id="GO:0005524">
    <property type="term" value="F:ATP binding"/>
    <property type="evidence" value="ECO:0007669"/>
    <property type="project" value="InterPro"/>
</dbReference>
<dbReference type="OrthoDB" id="4062651at2759"/>
<evidence type="ECO:0000313" key="3">
    <source>
        <dbReference type="Proteomes" id="UP000799771"/>
    </source>
</evidence>
<dbReference type="RefSeq" id="XP_033522794.1">
    <property type="nucleotide sequence ID" value="XM_033670540.1"/>
</dbReference>
<sequence length="321" mass="36475">MLKLISNITSTGSVKGLPTPSMQILEHIIVDRPADPETLVLAHKDAKLYVASHKGSLSKSAVETANPSTWLDPATCVPPQEVCLQNIYPAHQALFTRYVYPGDMEMTADVYVKRVNVLDIVYHHGMSSLTKPRTSQLVVREAFVCELLRRNPHRNIAVYKGVLTGMQLTYFYRGLPVQIPMPTERVLGLVFQRYDCTLYDLVMRRQDIDVQRCLTSIALGIHHLHTLGLVHCDIKPKNIFVRRYGHARRDLFVVGDFDSAQVVGSVLKLKGGDLKWSRRKVLGRDVAEREDDWYAFERLKTWLCREVGEDAGEYAEIGRWG</sequence>
<protein>
    <recommendedName>
        <fullName evidence="1">Protein kinase domain-containing protein</fullName>
    </recommendedName>
</protein>
<gene>
    <name evidence="2" type="ORF">P153DRAFT_386527</name>
</gene>
<dbReference type="GeneID" id="54410972"/>